<accession>A0A0L6VAX4</accession>
<feature type="transmembrane region" description="Helical" evidence="1">
    <location>
        <begin position="661"/>
        <end position="680"/>
    </location>
</feature>
<name>A0A0L6VAX4_9BASI</name>
<gene>
    <name evidence="2" type="ORF">VP01_204g3</name>
</gene>
<sequence length="895" mass="103113">MLTDYIMSQLIILFYICRKIRCSFDLYFSFSTPRNFLATRSSNFFLALCGGIKIQWRYVMRCLGLIILRGTAGVMDILEQLFLFISFLASSFILYALLFLYHKHIYILTNHLSFSLCYVLFLCFGCLFHRTCHARPPCLVHHMALCRVHVHWRVDFVQFPLGLSFPLSCVVVTLNPNLSALHTHTHTHTYIPLRSIPPNKKMFLLACPFSLSLCFFSLLLLLFFIIFFIFFCKFVVFILNHHTHTLSLIFCKKIRKKINQEWHTSRCVLTVWFHILLRSDSCIINALLLSLLMPSFQPSKSSTSYSHSKFTCKSHHNKLKNLPLSFFFFFFNAWMSHHLPHNYLYIATLAHTTFSNSCIKINICCLFLDMGSYFFFQFWVSPTGGLSSASAPLYIPQLTIYHLNHNSLSSNDSLQAHMNHMIFSAVCGKILACYVFYNPSHHSIITLHEILSPLCLRGVERNLYTRVNNGLICGFRSQLWIEAPDANRRTPNQQVVWLYGFVCADPCTTSCWKTEDTDIQTFGYDLGCPLSELKIPHSGKRGMTPHPEIYILRQEHPLTRTPETSSSPRTLIGDCLIFNTISISLLTIYLTSICYSICLSIIISLNLGLNDPSSAISPPFFFLSSIIHLKLSIDLSLCIYPFKIVINLKIFCKKKIHPKAASHLGLIMAMVVMSCIDFIIKGKSLLQEEILNHLCTIKRLCLPWLLVLFVLSSSNPSFFNSNSFIARHTSCLKIARKFNSGEECIGICSHLFFYTDFDGRMYFWRVLCKKKKINNNNNRQCLQKETINSNKRAKRNSAVKTDEFYFKQAYRELNSLNTKWLRCGKIDFDWRKGVICLITGITTRRKSKTSTFQQILNMTTVNQGLNCGLNSIGPISDTWNLRWIVVMVKVENIDC</sequence>
<feature type="transmembrane region" description="Helical" evidence="1">
    <location>
        <begin position="81"/>
        <end position="101"/>
    </location>
</feature>
<feature type="transmembrane region" description="Helical" evidence="1">
    <location>
        <begin position="326"/>
        <end position="346"/>
    </location>
</feature>
<feature type="transmembrane region" description="Helical" evidence="1">
    <location>
        <begin position="203"/>
        <end position="228"/>
    </location>
</feature>
<comment type="caution">
    <text evidence="2">The sequence shown here is derived from an EMBL/GenBank/DDBJ whole genome shotgun (WGS) entry which is preliminary data.</text>
</comment>
<dbReference type="VEuPathDB" id="FungiDB:VP01_204g3"/>
<organism evidence="2 3">
    <name type="scientific">Puccinia sorghi</name>
    <dbReference type="NCBI Taxonomy" id="27349"/>
    <lineage>
        <taxon>Eukaryota</taxon>
        <taxon>Fungi</taxon>
        <taxon>Dikarya</taxon>
        <taxon>Basidiomycota</taxon>
        <taxon>Pucciniomycotina</taxon>
        <taxon>Pucciniomycetes</taxon>
        <taxon>Pucciniales</taxon>
        <taxon>Pucciniaceae</taxon>
        <taxon>Puccinia</taxon>
    </lineage>
</organism>
<keyword evidence="1" id="KW-0472">Membrane</keyword>
<evidence type="ECO:0000313" key="3">
    <source>
        <dbReference type="Proteomes" id="UP000037035"/>
    </source>
</evidence>
<evidence type="ECO:0000313" key="2">
    <source>
        <dbReference type="EMBL" id="KNZ57878.1"/>
    </source>
</evidence>
<dbReference type="EMBL" id="LAVV01006893">
    <property type="protein sequence ID" value="KNZ57878.1"/>
    <property type="molecule type" value="Genomic_DNA"/>
</dbReference>
<dbReference type="Proteomes" id="UP000037035">
    <property type="component" value="Unassembled WGS sequence"/>
</dbReference>
<feature type="transmembrane region" description="Helical" evidence="1">
    <location>
        <begin position="107"/>
        <end position="128"/>
    </location>
</feature>
<proteinExistence type="predicted"/>
<feature type="transmembrane region" description="Helical" evidence="1">
    <location>
        <begin position="358"/>
        <end position="380"/>
    </location>
</feature>
<keyword evidence="1" id="KW-0812">Transmembrane</keyword>
<reference evidence="2 3" key="1">
    <citation type="submission" date="2015-08" db="EMBL/GenBank/DDBJ databases">
        <title>Next Generation Sequencing and Analysis of the Genome of Puccinia sorghi L Schw, the Causal Agent of Maize Common Rust.</title>
        <authorList>
            <person name="Rochi L."/>
            <person name="Burguener G."/>
            <person name="Darino M."/>
            <person name="Turjanski A."/>
            <person name="Kreff E."/>
            <person name="Dieguez M.J."/>
            <person name="Sacco F."/>
        </authorList>
    </citation>
    <scope>NUCLEOTIDE SEQUENCE [LARGE SCALE GENOMIC DNA]</scope>
    <source>
        <strain evidence="2 3">RO10H11247</strain>
    </source>
</reference>
<evidence type="ECO:0000256" key="1">
    <source>
        <dbReference type="SAM" id="Phobius"/>
    </source>
</evidence>
<feature type="transmembrane region" description="Helical" evidence="1">
    <location>
        <begin position="620"/>
        <end position="640"/>
    </location>
</feature>
<keyword evidence="3" id="KW-1185">Reference proteome</keyword>
<protein>
    <submittedName>
        <fullName evidence="2">Uncharacterized protein</fullName>
    </submittedName>
</protein>
<feature type="transmembrane region" description="Helical" evidence="1">
    <location>
        <begin position="418"/>
        <end position="437"/>
    </location>
</feature>
<feature type="transmembrane region" description="Helical" evidence="1">
    <location>
        <begin position="586"/>
        <end position="608"/>
    </location>
</feature>
<keyword evidence="1" id="KW-1133">Transmembrane helix</keyword>
<dbReference type="AlphaFoldDB" id="A0A0L6VAX4"/>